<dbReference type="EnsemblMetazoa" id="tetur09g00420.1">
    <property type="protein sequence ID" value="tetur09g00420.1"/>
    <property type="gene ID" value="tetur09g00420"/>
</dbReference>
<accession>A0A158P4S9</accession>
<protein>
    <submittedName>
        <fullName evidence="2">Uncharacterized protein</fullName>
    </submittedName>
</protein>
<dbReference type="Proteomes" id="UP000015104">
    <property type="component" value="Unassembled WGS sequence"/>
</dbReference>
<dbReference type="EMBL" id="CAEY01001996">
    <property type="status" value="NOT_ANNOTATED_CDS"/>
    <property type="molecule type" value="Genomic_DNA"/>
</dbReference>
<sequence>MPIVYLRAEDIITIAISYNSSSQHRIASYVKICYSEPITIIIAWSCNSHNYIIIAKCFMVFYDIFSEFNQQRVGIIFVGLCFITLTWQTFNHT</sequence>
<keyword evidence="1" id="KW-0472">Membrane</keyword>
<evidence type="ECO:0000313" key="3">
    <source>
        <dbReference type="Proteomes" id="UP000015104"/>
    </source>
</evidence>
<evidence type="ECO:0000313" key="2">
    <source>
        <dbReference type="EnsemblMetazoa" id="tetur09g00420.1"/>
    </source>
</evidence>
<feature type="transmembrane region" description="Helical" evidence="1">
    <location>
        <begin position="38"/>
        <end position="61"/>
    </location>
</feature>
<dbReference type="AlphaFoldDB" id="A0A158P4S9"/>
<organism evidence="2 3">
    <name type="scientific">Tetranychus urticae</name>
    <name type="common">Two-spotted spider mite</name>
    <dbReference type="NCBI Taxonomy" id="32264"/>
    <lineage>
        <taxon>Eukaryota</taxon>
        <taxon>Metazoa</taxon>
        <taxon>Ecdysozoa</taxon>
        <taxon>Arthropoda</taxon>
        <taxon>Chelicerata</taxon>
        <taxon>Arachnida</taxon>
        <taxon>Acari</taxon>
        <taxon>Acariformes</taxon>
        <taxon>Trombidiformes</taxon>
        <taxon>Prostigmata</taxon>
        <taxon>Eleutherengona</taxon>
        <taxon>Raphignathae</taxon>
        <taxon>Tetranychoidea</taxon>
        <taxon>Tetranychidae</taxon>
        <taxon>Tetranychus</taxon>
    </lineage>
</organism>
<reference evidence="3" key="1">
    <citation type="submission" date="2011-08" db="EMBL/GenBank/DDBJ databases">
        <authorList>
            <person name="Rombauts S."/>
        </authorList>
    </citation>
    <scope>NUCLEOTIDE SEQUENCE</scope>
    <source>
        <strain evidence="3">London</strain>
    </source>
</reference>
<keyword evidence="3" id="KW-1185">Reference proteome</keyword>
<evidence type="ECO:0000256" key="1">
    <source>
        <dbReference type="SAM" id="Phobius"/>
    </source>
</evidence>
<name>A0A158P4S9_TETUR</name>
<keyword evidence="1" id="KW-1133">Transmembrane helix</keyword>
<feature type="transmembrane region" description="Helical" evidence="1">
    <location>
        <begin position="73"/>
        <end position="90"/>
    </location>
</feature>
<proteinExistence type="predicted"/>
<keyword evidence="1" id="KW-0812">Transmembrane</keyword>
<reference evidence="2" key="2">
    <citation type="submission" date="2016-04" db="UniProtKB">
        <authorList>
            <consortium name="EnsemblMetazoa"/>
        </authorList>
    </citation>
    <scope>IDENTIFICATION</scope>
</reference>